<feature type="domain" description="GIY-YIG" evidence="1">
    <location>
        <begin position="26"/>
        <end position="67"/>
    </location>
</feature>
<reference evidence="3 4" key="1">
    <citation type="journal article" date="2015" name="Genome Announc.">
        <title>Complete Genome Sequence of Spiroplasma litorale TN-1T (DSM 21781), a Bacterium Isolated from a Green-Eyed Horsefly (Tabanus nigrovittatus).</title>
        <authorList>
            <person name="Lo W.S."/>
            <person name="Lai Y.C."/>
            <person name="Lien Y.W."/>
            <person name="Wang T.H."/>
            <person name="Kuo C.H."/>
        </authorList>
    </citation>
    <scope>NUCLEOTIDE SEQUENCE [LARGE SCALE GENOMIC DNA]</scope>
    <source>
        <strain evidence="3 4">TN-1</strain>
    </source>
</reference>
<keyword evidence="4" id="KW-1185">Reference proteome</keyword>
<dbReference type="SUPFAM" id="SSF52540">
    <property type="entry name" value="P-loop containing nucleoside triphosphate hydrolases"/>
    <property type="match status" value="1"/>
</dbReference>
<dbReference type="InterPro" id="IPR027417">
    <property type="entry name" value="P-loop_NTPase"/>
</dbReference>
<evidence type="ECO:0000313" key="4">
    <source>
        <dbReference type="Proteomes" id="UP000067476"/>
    </source>
</evidence>
<organism evidence="3 4">
    <name type="scientific">Spiroplasma litorale</name>
    <dbReference type="NCBI Taxonomy" id="216942"/>
    <lineage>
        <taxon>Bacteria</taxon>
        <taxon>Bacillati</taxon>
        <taxon>Mycoplasmatota</taxon>
        <taxon>Mollicutes</taxon>
        <taxon>Entomoplasmatales</taxon>
        <taxon>Spiroplasmataceae</taxon>
        <taxon>Spiroplasma</taxon>
    </lineage>
</organism>
<dbReference type="Pfam" id="PF09848">
    <property type="entry name" value="SLFN-g3_helicase"/>
    <property type="match status" value="1"/>
</dbReference>
<dbReference type="PATRIC" id="fig|216942.3.peg.623"/>
<feature type="domain" description="Schlafen group 3-like DNA/RNA helicase" evidence="2">
    <location>
        <begin position="176"/>
        <end position="533"/>
    </location>
</feature>
<dbReference type="STRING" id="216942.SLITO_v1c06150"/>
<evidence type="ECO:0008006" key="5">
    <source>
        <dbReference type="Google" id="ProtNLM"/>
    </source>
</evidence>
<dbReference type="AlphaFoldDB" id="A0A0K1W1Q1"/>
<dbReference type="InterPro" id="IPR000305">
    <property type="entry name" value="GIY-YIG_endonuc"/>
</dbReference>
<evidence type="ECO:0000313" key="3">
    <source>
        <dbReference type="EMBL" id="AKX34249.1"/>
    </source>
</evidence>
<evidence type="ECO:0000259" key="2">
    <source>
        <dbReference type="Pfam" id="PF09848"/>
    </source>
</evidence>
<dbReference type="InterPro" id="IPR018647">
    <property type="entry name" value="SLFN_3-like_DNA/RNA_helicase"/>
</dbReference>
<accession>A0A0K1W1Q1</accession>
<dbReference type="Pfam" id="PF01541">
    <property type="entry name" value="GIY-YIG"/>
    <property type="match status" value="1"/>
</dbReference>
<gene>
    <name evidence="3" type="ORF">SLITO_v1c06150</name>
</gene>
<dbReference type="Gene3D" id="3.40.50.300">
    <property type="entry name" value="P-loop containing nucleotide triphosphate hydrolases"/>
    <property type="match status" value="1"/>
</dbReference>
<dbReference type="EMBL" id="CP012357">
    <property type="protein sequence ID" value="AKX34249.1"/>
    <property type="molecule type" value="Genomic_DNA"/>
</dbReference>
<dbReference type="KEGG" id="sll:SLITO_v1c06150"/>
<evidence type="ECO:0000259" key="1">
    <source>
        <dbReference type="Pfam" id="PF01541"/>
    </source>
</evidence>
<name>A0A0K1W1Q1_9MOLU</name>
<sequence length="556" mass="65946">MNGVFKKFKFDQNSIIVDDDFKFWPHIYILYSSNKESIKCYVGQTNNINQRIINHINDRNKDFKEVITYTNKLFNISFTYEIESGLIELMSSHDKLLLSNQKSGNSHNFFEKNKTPYFMEEIWKHLDKLGLVKNSLKTIKNSLFYQINPLKPLTNHQNNIIEEIKNSIKSNKLNSYLIKGQSGTGKTLCATALFYSFCNDNELNKLKIAYTSGNTQFRDDLYRTIKNKSFYFNSKNIMSPSQIIKDYVKNNYEKYDYIIVDESQRLKKREALSNYDVFDKNSNILGLNKMETNELEWLMRVSKNQIIFYDDNQTIKNSDLNINEEIEKCNFIKYNLVDELRMENADEYLNLLKNILFKEKNKIDRDKLVKYNFKVFKSFTDMYNMINLMNKQHNYSFLLSGLGFPKNNFKNTTGYSSKKKQVLEKEDFNIDGINLYWNVITQNWVDSEKNCDLKLNINEVGCVHVIQGKTLNYAAVIISEEIDYINKKLVIYKDRYNDRVMKNNYDEKIFLKYILNIYYVLLTRGVKGTFIYIKNVGLRKKIEEIFKKYNISDLII</sequence>
<protein>
    <recommendedName>
        <fullName evidence="5">GIY-YIG domain-containing protein</fullName>
    </recommendedName>
</protein>
<dbReference type="OrthoDB" id="3193269at2"/>
<proteinExistence type="predicted"/>
<dbReference type="RefSeq" id="WP_075058346.1">
    <property type="nucleotide sequence ID" value="NZ_CP012357.1"/>
</dbReference>
<dbReference type="Proteomes" id="UP000067476">
    <property type="component" value="Chromosome"/>
</dbReference>